<gene>
    <name evidence="13" type="ORF">TH63_06265</name>
</gene>
<dbReference type="Gene3D" id="2.60.40.1120">
    <property type="entry name" value="Carboxypeptidase-like, regulatory domain"/>
    <property type="match status" value="1"/>
</dbReference>
<dbReference type="Gene3D" id="2.170.130.10">
    <property type="entry name" value="TonB-dependent receptor, plug domain"/>
    <property type="match status" value="1"/>
</dbReference>
<dbReference type="PROSITE" id="PS52016">
    <property type="entry name" value="TONB_DEPENDENT_REC_3"/>
    <property type="match status" value="1"/>
</dbReference>
<dbReference type="Pfam" id="PF07715">
    <property type="entry name" value="Plug"/>
    <property type="match status" value="1"/>
</dbReference>
<evidence type="ECO:0000256" key="1">
    <source>
        <dbReference type="ARBA" id="ARBA00004571"/>
    </source>
</evidence>
<evidence type="ECO:0000259" key="11">
    <source>
        <dbReference type="Pfam" id="PF00593"/>
    </source>
</evidence>
<dbReference type="KEGG" id="ruf:TH63_06265"/>
<evidence type="ECO:0000313" key="14">
    <source>
        <dbReference type="Proteomes" id="UP000036458"/>
    </source>
</evidence>
<keyword evidence="2 8" id="KW-0813">Transport</keyword>
<comment type="subcellular location">
    <subcellularLocation>
        <location evidence="1 8">Cell outer membrane</location>
        <topology evidence="1 8">Multi-pass membrane protein</topology>
    </subcellularLocation>
</comment>
<dbReference type="InterPro" id="IPR013784">
    <property type="entry name" value="Carb-bd-like_fold"/>
</dbReference>
<evidence type="ECO:0000256" key="2">
    <source>
        <dbReference type="ARBA" id="ARBA00022448"/>
    </source>
</evidence>
<dbReference type="STRING" id="1379910.TH63_06265"/>
<dbReference type="AlphaFoldDB" id="A0A0H4WAK7"/>
<evidence type="ECO:0000256" key="10">
    <source>
        <dbReference type="SAM" id="SignalP"/>
    </source>
</evidence>
<feature type="chain" id="PRO_5005211628" description="Fe(3+) dicitrate transport protein" evidence="10">
    <location>
        <begin position="20"/>
        <end position="806"/>
    </location>
</feature>
<dbReference type="GO" id="GO:0033214">
    <property type="term" value="P:siderophore-iron import into cell"/>
    <property type="evidence" value="ECO:0007669"/>
    <property type="project" value="TreeGrafter"/>
</dbReference>
<evidence type="ECO:0000256" key="6">
    <source>
        <dbReference type="ARBA" id="ARBA00023136"/>
    </source>
</evidence>
<protein>
    <recommendedName>
        <fullName evidence="15">Fe(3+) dicitrate transport protein</fullName>
    </recommendedName>
</protein>
<evidence type="ECO:0000256" key="4">
    <source>
        <dbReference type="ARBA" id="ARBA00022692"/>
    </source>
</evidence>
<feature type="signal peptide" evidence="10">
    <location>
        <begin position="1"/>
        <end position="19"/>
    </location>
</feature>
<dbReference type="InterPro" id="IPR037066">
    <property type="entry name" value="Plug_dom_sf"/>
</dbReference>
<keyword evidence="5 9" id="KW-0798">TonB box</keyword>
<keyword evidence="6 8" id="KW-0472">Membrane</keyword>
<evidence type="ECO:0000256" key="3">
    <source>
        <dbReference type="ARBA" id="ARBA00022452"/>
    </source>
</evidence>
<dbReference type="OrthoDB" id="9758472at2"/>
<dbReference type="Pfam" id="PF00593">
    <property type="entry name" value="TonB_dep_Rec_b-barrel"/>
    <property type="match status" value="1"/>
</dbReference>
<dbReference type="InterPro" id="IPR039426">
    <property type="entry name" value="TonB-dep_rcpt-like"/>
</dbReference>
<dbReference type="EMBL" id="CP010777">
    <property type="protein sequence ID" value="AKQ47526.1"/>
    <property type="molecule type" value="Genomic_DNA"/>
</dbReference>
<evidence type="ECO:0008006" key="15">
    <source>
        <dbReference type="Google" id="ProtNLM"/>
    </source>
</evidence>
<keyword evidence="4 8" id="KW-0812">Transmembrane</keyword>
<evidence type="ECO:0000256" key="7">
    <source>
        <dbReference type="ARBA" id="ARBA00023237"/>
    </source>
</evidence>
<keyword evidence="3 8" id="KW-1134">Transmembrane beta strand</keyword>
<dbReference type="Proteomes" id="UP000036458">
    <property type="component" value="Chromosome"/>
</dbReference>
<keyword evidence="10" id="KW-0732">Signal</keyword>
<evidence type="ECO:0000256" key="9">
    <source>
        <dbReference type="RuleBase" id="RU003357"/>
    </source>
</evidence>
<reference evidence="13 14" key="1">
    <citation type="submission" date="2015-01" db="EMBL/GenBank/DDBJ databases">
        <title>Rufibacter sp./DG31D/ whole genome sequencing.</title>
        <authorList>
            <person name="Kim M.K."/>
            <person name="Srinivasan S."/>
            <person name="Lee J.-J."/>
        </authorList>
    </citation>
    <scope>NUCLEOTIDE SEQUENCE [LARGE SCALE GENOMIC DNA]</scope>
    <source>
        <strain evidence="13 14">DG31D</strain>
    </source>
</reference>
<dbReference type="InterPro" id="IPR000531">
    <property type="entry name" value="Beta-barrel_TonB"/>
</dbReference>
<dbReference type="Pfam" id="PF13620">
    <property type="entry name" value="CarboxypepD_reg"/>
    <property type="match status" value="1"/>
</dbReference>
<dbReference type="SUPFAM" id="SSF49452">
    <property type="entry name" value="Starch-binding domain-like"/>
    <property type="match status" value="1"/>
</dbReference>
<dbReference type="SUPFAM" id="SSF56935">
    <property type="entry name" value="Porins"/>
    <property type="match status" value="1"/>
</dbReference>
<dbReference type="GO" id="GO:0009279">
    <property type="term" value="C:cell outer membrane"/>
    <property type="evidence" value="ECO:0007669"/>
    <property type="project" value="UniProtKB-SubCell"/>
</dbReference>
<keyword evidence="7 8" id="KW-0998">Cell outer membrane</keyword>
<evidence type="ECO:0000256" key="8">
    <source>
        <dbReference type="PROSITE-ProRule" id="PRU01360"/>
    </source>
</evidence>
<comment type="similarity">
    <text evidence="8 9">Belongs to the TonB-dependent receptor family.</text>
</comment>
<evidence type="ECO:0000256" key="5">
    <source>
        <dbReference type="ARBA" id="ARBA00023077"/>
    </source>
</evidence>
<dbReference type="Gene3D" id="2.40.170.20">
    <property type="entry name" value="TonB-dependent receptor, beta-barrel domain"/>
    <property type="match status" value="1"/>
</dbReference>
<dbReference type="PANTHER" id="PTHR30442">
    <property type="entry name" value="IRON III DICITRATE TRANSPORT PROTEIN FECA"/>
    <property type="match status" value="1"/>
</dbReference>
<keyword evidence="14" id="KW-1185">Reference proteome</keyword>
<name>A0A0H4WAK7_9BACT</name>
<dbReference type="PATRIC" id="fig|1379910.4.peg.1368"/>
<dbReference type="InterPro" id="IPR036942">
    <property type="entry name" value="Beta-barrel_TonB_sf"/>
</dbReference>
<dbReference type="PANTHER" id="PTHR30442:SF0">
    <property type="entry name" value="FE(3+) DICITRATE TRANSPORT PROTEIN FECA"/>
    <property type="match status" value="1"/>
</dbReference>
<evidence type="ECO:0000259" key="12">
    <source>
        <dbReference type="Pfam" id="PF07715"/>
    </source>
</evidence>
<accession>A0A0H4WAK7</accession>
<proteinExistence type="inferred from homology"/>
<dbReference type="RefSeq" id="WP_048922625.1">
    <property type="nucleotide sequence ID" value="NZ_CP010777.1"/>
</dbReference>
<feature type="domain" description="TonB-dependent receptor-like beta-barrel" evidence="11">
    <location>
        <begin position="315"/>
        <end position="772"/>
    </location>
</feature>
<organism evidence="13 14">
    <name type="scientific">Rufibacter radiotolerans</name>
    <dbReference type="NCBI Taxonomy" id="1379910"/>
    <lineage>
        <taxon>Bacteria</taxon>
        <taxon>Pseudomonadati</taxon>
        <taxon>Bacteroidota</taxon>
        <taxon>Cytophagia</taxon>
        <taxon>Cytophagales</taxon>
        <taxon>Hymenobacteraceae</taxon>
        <taxon>Rufibacter</taxon>
    </lineage>
</organism>
<dbReference type="GO" id="GO:0030246">
    <property type="term" value="F:carbohydrate binding"/>
    <property type="evidence" value="ECO:0007669"/>
    <property type="project" value="InterPro"/>
</dbReference>
<feature type="domain" description="TonB-dependent receptor plug" evidence="12">
    <location>
        <begin position="137"/>
        <end position="236"/>
    </location>
</feature>
<sequence>MRLLLTFLFLIGSLQLTLAQTYSITGSITNTATNQAPAEAEVLLVNNGTFAKADRKGNYQIKNLKAGTYTLTAFSLGLTTQTQEITITNADVTLEFALKPLEGTIGEVKVNSERAKDLGVSRLRSTEGTAIYEAKKTEVINMRDVTGNLATNNSRQVFAKVAGLNIWESDGAGLQLGIGGRGLSPNRTSNFNTRQNGYDISADALGYPESYYTPPTEALDRIEVVRGAASLQYGTQFGGMLNFVMKEAPEEKSFELVSRQTGGSFGLFSSFNSVAAQKGQFHFYGFYQYKRGDGWRPNSGFNVHTAFGSLHYQPSEKLEVKLDYTYMDYLAQQPGGLTDAAFAADPRQSVRDRNWFAVNWNLLSLSLDYRLGERTKLNVRNFGLVAERKALGYLEKINRPDPMGERLLLKDKFRNFGNETRLIHRYTLLGHSSTFLVGTRYYHGFTDQKQGNGSAGSGPDFRYYPDNGNPSLSDYDYPSRNLAVFTENIFNITSKLSVTPGLRYEWIRTRAQGRYDVENRDQAGNILLEERVQENRLNTRGLVLFGLGISFKPSDQLEVYGNFSQNYRAINFNDMRIVNANIRIDQNLQDEKGYSLDLGTRGGIAEVVNFDISLFNLVYDNRIGLRPQKDEVLYTNYLLRTNIGKSRNRGVETFVEADVLKLFFGKEHKTSLSVFSNLTLVDADYLIEEEIFKGKKVELAPAVIAKTGTSFKKGNFKLSYQYAYTSEQYTDASNSISEPTAVFGKIPAYWVMDLSGSYTYKRFTLETGLNNLTDNRYFTRRATAYPGPGIIPSDARNYYVTLQFKL</sequence>
<dbReference type="InterPro" id="IPR012910">
    <property type="entry name" value="Plug_dom"/>
</dbReference>
<evidence type="ECO:0000313" key="13">
    <source>
        <dbReference type="EMBL" id="AKQ47526.1"/>
    </source>
</evidence>